<gene>
    <name evidence="1" type="ORF">CEW89_16030</name>
</gene>
<name>A0A291GFI8_9RHOB</name>
<dbReference type="OrthoDB" id="7705857at2"/>
<evidence type="ECO:0008006" key="3">
    <source>
        <dbReference type="Google" id="ProtNLM"/>
    </source>
</evidence>
<keyword evidence="2" id="KW-1185">Reference proteome</keyword>
<dbReference type="RefSeq" id="WP_096806572.1">
    <property type="nucleotide sequence ID" value="NZ_CP022196.1"/>
</dbReference>
<dbReference type="STRING" id="1758178.GCA_001550095_02357"/>
<dbReference type="AlphaFoldDB" id="A0A291GFI8"/>
<evidence type="ECO:0000313" key="2">
    <source>
        <dbReference type="Proteomes" id="UP000217935"/>
    </source>
</evidence>
<evidence type="ECO:0000313" key="1">
    <source>
        <dbReference type="EMBL" id="ATG48947.1"/>
    </source>
</evidence>
<reference evidence="1 2" key="1">
    <citation type="submission" date="2017-06" db="EMBL/GenBank/DDBJ databases">
        <title>Celeribacter sp. TSPH2 complete genome sequence.</title>
        <authorList>
            <person name="Woo J.-H."/>
            <person name="Kim H.-S."/>
        </authorList>
    </citation>
    <scope>NUCLEOTIDE SEQUENCE [LARGE SCALE GENOMIC DNA]</scope>
    <source>
        <strain evidence="1 2">TSPH2</strain>
    </source>
</reference>
<dbReference type="KEGG" id="ceh:CEW89_16030"/>
<dbReference type="Proteomes" id="UP000217935">
    <property type="component" value="Chromosome"/>
</dbReference>
<accession>A0A291GFI8</accession>
<dbReference type="SUPFAM" id="SSF52540">
    <property type="entry name" value="P-loop containing nucleoside triphosphate hydrolases"/>
    <property type="match status" value="1"/>
</dbReference>
<dbReference type="EMBL" id="CP022196">
    <property type="protein sequence ID" value="ATG48947.1"/>
    <property type="molecule type" value="Genomic_DNA"/>
</dbReference>
<sequence>MRRLVVHGGFHKTGTTSLQKTLKLNARLLVDHVEVHVQENLWMVPLAEAVLEFSLARNPETKARIRSEARALFATFDLDDPRPILISSEHLAGHMIGVGSVQRYVAGPIAMEILRDVWRERAGAEAPFDLYYSTRREGWIASCHWQRLKFKRCLLNLEDFAARYPLASDFDTILDMARARLGAESVHAMALDDMSHPIDPVLDLLGFTHLRPVITLRHRVNAYPGGNAREALLELNRSDLHGAPYIAARDAIISPAQHIPKP</sequence>
<organism evidence="1 2">
    <name type="scientific">Celeribacter ethanolicus</name>
    <dbReference type="NCBI Taxonomy" id="1758178"/>
    <lineage>
        <taxon>Bacteria</taxon>
        <taxon>Pseudomonadati</taxon>
        <taxon>Pseudomonadota</taxon>
        <taxon>Alphaproteobacteria</taxon>
        <taxon>Rhodobacterales</taxon>
        <taxon>Roseobacteraceae</taxon>
        <taxon>Celeribacter</taxon>
    </lineage>
</organism>
<dbReference type="InterPro" id="IPR027417">
    <property type="entry name" value="P-loop_NTPase"/>
</dbReference>
<protein>
    <recommendedName>
        <fullName evidence="3">Sulfotransferase family protein</fullName>
    </recommendedName>
</protein>
<proteinExistence type="predicted"/>